<comment type="caution">
    <text evidence="1">The sequence shown here is derived from an EMBL/GenBank/DDBJ whole genome shotgun (WGS) entry which is preliminary data.</text>
</comment>
<reference evidence="1 2" key="1">
    <citation type="journal article" date="2017" name="Environ. Microbiol.">
        <title>Decay of the glycolytic pathway and adaptation to intranuclear parasitism within Enterocytozoonidae microsporidia.</title>
        <authorList>
            <person name="Wiredu Boakye D."/>
            <person name="Jaroenlak P."/>
            <person name="Prachumwat A."/>
            <person name="Williams T.A."/>
            <person name="Bateman K.S."/>
            <person name="Itsathitphaisarn O."/>
            <person name="Sritunyalucksana K."/>
            <person name="Paszkiewicz K.H."/>
            <person name="Moore K.A."/>
            <person name="Stentiford G.D."/>
            <person name="Williams B.A."/>
        </authorList>
    </citation>
    <scope>NUCLEOTIDE SEQUENCE [LARGE SCALE GENOMIC DNA]</scope>
    <source>
        <strain evidence="1 2">GB1</strain>
    </source>
</reference>
<dbReference type="VEuPathDB" id="MicrosporidiaDB:HERIO_2150"/>
<dbReference type="EMBL" id="LVKB01000165">
    <property type="protein sequence ID" value="ORD95865.1"/>
    <property type="molecule type" value="Genomic_DNA"/>
</dbReference>
<proteinExistence type="predicted"/>
<sequence>MLTISYKIVFNIIKHYNINDNILRLSHYGNRCFKHTVVENMTSLKFCFKSIKKIHFKSSFIYNITLN</sequence>
<name>A0A1X0Q829_9MICR</name>
<gene>
    <name evidence="1" type="ORF">HERIO_2150</name>
</gene>
<protein>
    <submittedName>
        <fullName evidence="1">Uncharacterized protein</fullName>
    </submittedName>
</protein>
<dbReference type="Proteomes" id="UP000192356">
    <property type="component" value="Unassembled WGS sequence"/>
</dbReference>
<dbReference type="AlphaFoldDB" id="A0A1X0Q829"/>
<keyword evidence="2" id="KW-1185">Reference proteome</keyword>
<organism evidence="1 2">
    <name type="scientific">Hepatospora eriocheir</name>
    <dbReference type="NCBI Taxonomy" id="1081669"/>
    <lineage>
        <taxon>Eukaryota</taxon>
        <taxon>Fungi</taxon>
        <taxon>Fungi incertae sedis</taxon>
        <taxon>Microsporidia</taxon>
        <taxon>Hepatosporidae</taxon>
        <taxon>Hepatospora</taxon>
    </lineage>
</organism>
<evidence type="ECO:0000313" key="1">
    <source>
        <dbReference type="EMBL" id="ORD95865.1"/>
    </source>
</evidence>
<evidence type="ECO:0000313" key="2">
    <source>
        <dbReference type="Proteomes" id="UP000192356"/>
    </source>
</evidence>
<accession>A0A1X0Q829</accession>